<accession>A0A3D9MWX4</accession>
<dbReference type="PANTHER" id="PTHR46018:SF7">
    <property type="entry name" value="RIBONUCLEASE Z"/>
    <property type="match status" value="1"/>
</dbReference>
<feature type="domain" description="EF-hand" evidence="4">
    <location>
        <begin position="348"/>
        <end position="383"/>
    </location>
</feature>
<dbReference type="GO" id="GO:0005509">
    <property type="term" value="F:calcium ion binding"/>
    <property type="evidence" value="ECO:0007669"/>
    <property type="project" value="InterPro"/>
</dbReference>
<dbReference type="RefSeq" id="WP_220347455.1">
    <property type="nucleotide sequence ID" value="NZ_QREI01000004.1"/>
</dbReference>
<protein>
    <submittedName>
        <fullName evidence="5">Ribonuclease BN (tRNA processing enzyme)</fullName>
    </submittedName>
</protein>
<evidence type="ECO:0000256" key="1">
    <source>
        <dbReference type="ARBA" id="ARBA00022801"/>
    </source>
</evidence>
<feature type="compositionally biased region" description="Basic and acidic residues" evidence="2">
    <location>
        <begin position="367"/>
        <end position="387"/>
    </location>
</feature>
<dbReference type="InterPro" id="IPR002048">
    <property type="entry name" value="EF_hand_dom"/>
</dbReference>
<dbReference type="Proteomes" id="UP000256919">
    <property type="component" value="Unassembled WGS sequence"/>
</dbReference>
<evidence type="ECO:0000259" key="4">
    <source>
        <dbReference type="PROSITE" id="PS50222"/>
    </source>
</evidence>
<dbReference type="PROSITE" id="PS00018">
    <property type="entry name" value="EF_HAND_1"/>
    <property type="match status" value="1"/>
</dbReference>
<feature type="chain" id="PRO_5017614441" evidence="3">
    <location>
        <begin position="19"/>
        <end position="402"/>
    </location>
</feature>
<dbReference type="Pfam" id="PF13202">
    <property type="entry name" value="EF-hand_5"/>
    <property type="match status" value="2"/>
</dbReference>
<evidence type="ECO:0000256" key="2">
    <source>
        <dbReference type="SAM" id="MobiDB-lite"/>
    </source>
</evidence>
<dbReference type="Gene3D" id="1.10.238.10">
    <property type="entry name" value="EF-hand"/>
    <property type="match status" value="1"/>
</dbReference>
<name>A0A3D9MWX4_9FLAO</name>
<comment type="caution">
    <text evidence="5">The sequence shown here is derived from an EMBL/GenBank/DDBJ whole genome shotgun (WGS) entry which is preliminary data.</text>
</comment>
<dbReference type="SMART" id="SM00849">
    <property type="entry name" value="Lactamase_B"/>
    <property type="match status" value="1"/>
</dbReference>
<dbReference type="SUPFAM" id="SSF56281">
    <property type="entry name" value="Metallo-hydrolase/oxidoreductase"/>
    <property type="match status" value="1"/>
</dbReference>
<evidence type="ECO:0000313" key="5">
    <source>
        <dbReference type="EMBL" id="REE24491.1"/>
    </source>
</evidence>
<proteinExistence type="predicted"/>
<dbReference type="GO" id="GO:0042781">
    <property type="term" value="F:3'-tRNA processing endoribonuclease activity"/>
    <property type="evidence" value="ECO:0007669"/>
    <property type="project" value="TreeGrafter"/>
</dbReference>
<sequence length="402" mass="44439">MKNHWVLILLFIGTQLCAQENNSPLTATIIGSGSPKYNTERSGPSVLISSKNTHILVDMGNGTQANLDQIDTKIKDIDGLLFTHHHLDHNEELAPIFIQSLLGGNNTIIAGPEQTTSIINHILNIYKEDIDYRLSKSGRTLSDVTSKYEAKNLTGNNTFQIGDISVSYTPVNHTIATLAYRFEAGNTSIVISGDLTYSESLPILAKNADYLIMDSGGAIALGSKRKGTNTNGKNNGTKEKAHVNLAESSQMAKESNVKTLVLTHFNVTDIDEDATTAELRKNYLGNIIYGEDLMTLPRSQNSASSENSNRSVRNINDLEKTETTQKSDPNTQPVKQNQQESNSQNIKNTTPSFRKMLENMDTNNDGKISKSEARGKLKDNFNKRDQNNDGYITEDELTRRSR</sequence>
<evidence type="ECO:0000313" key="6">
    <source>
        <dbReference type="Proteomes" id="UP000256919"/>
    </source>
</evidence>
<dbReference type="InterPro" id="IPR044094">
    <property type="entry name" value="AtsA-like_MBL-fold"/>
</dbReference>
<feature type="signal peptide" evidence="3">
    <location>
        <begin position="1"/>
        <end position="18"/>
    </location>
</feature>
<dbReference type="AlphaFoldDB" id="A0A3D9MWX4"/>
<dbReference type="PANTHER" id="PTHR46018">
    <property type="entry name" value="ZINC PHOSPHODIESTERASE ELAC PROTEIN 1"/>
    <property type="match status" value="1"/>
</dbReference>
<dbReference type="PROSITE" id="PS50222">
    <property type="entry name" value="EF_HAND_2"/>
    <property type="match status" value="1"/>
</dbReference>
<dbReference type="EMBL" id="QREI01000004">
    <property type="protein sequence ID" value="REE24491.1"/>
    <property type="molecule type" value="Genomic_DNA"/>
</dbReference>
<dbReference type="InterPro" id="IPR001279">
    <property type="entry name" value="Metallo-B-lactamas"/>
</dbReference>
<reference evidence="5 6" key="1">
    <citation type="submission" date="2018-07" db="EMBL/GenBank/DDBJ databases">
        <title>Genomic Encyclopedia of Type Strains, Phase III (KMG-III): the genomes of soil and plant-associated and newly described type strains.</title>
        <authorList>
            <person name="Whitman W."/>
        </authorList>
    </citation>
    <scope>NUCLEOTIDE SEQUENCE [LARGE SCALE GENOMIC DNA]</scope>
    <source>
        <strain evidence="5 6">CECT 7948</strain>
    </source>
</reference>
<keyword evidence="6" id="KW-1185">Reference proteome</keyword>
<keyword evidence="1" id="KW-0378">Hydrolase</keyword>
<dbReference type="SUPFAM" id="SSF47473">
    <property type="entry name" value="EF-hand"/>
    <property type="match status" value="1"/>
</dbReference>
<dbReference type="InterPro" id="IPR018247">
    <property type="entry name" value="EF_Hand_1_Ca_BS"/>
</dbReference>
<dbReference type="Pfam" id="PF23023">
    <property type="entry name" value="Anti-Pycsar_Apyc1"/>
    <property type="match status" value="1"/>
</dbReference>
<dbReference type="CDD" id="cd00051">
    <property type="entry name" value="EFh"/>
    <property type="match status" value="1"/>
</dbReference>
<gene>
    <name evidence="5" type="ORF">DFQ09_104262</name>
</gene>
<organism evidence="5 6">
    <name type="scientific">Winogradskyella pacifica</name>
    <dbReference type="NCBI Taxonomy" id="664642"/>
    <lineage>
        <taxon>Bacteria</taxon>
        <taxon>Pseudomonadati</taxon>
        <taxon>Bacteroidota</taxon>
        <taxon>Flavobacteriia</taxon>
        <taxon>Flavobacteriales</taxon>
        <taxon>Flavobacteriaceae</taxon>
        <taxon>Winogradskyella</taxon>
    </lineage>
</organism>
<feature type="compositionally biased region" description="Polar residues" evidence="2">
    <location>
        <begin position="326"/>
        <end position="352"/>
    </location>
</feature>
<dbReference type="Gene3D" id="3.60.15.10">
    <property type="entry name" value="Ribonuclease Z/Hydroxyacylglutathione hydrolase-like"/>
    <property type="match status" value="1"/>
</dbReference>
<keyword evidence="3" id="KW-0732">Signal</keyword>
<dbReference type="CDD" id="cd07719">
    <property type="entry name" value="arylsulfatase_AtsA-like_MBL-fold"/>
    <property type="match status" value="1"/>
</dbReference>
<evidence type="ECO:0000256" key="3">
    <source>
        <dbReference type="SAM" id="SignalP"/>
    </source>
</evidence>
<feature type="region of interest" description="Disordered" evidence="2">
    <location>
        <begin position="320"/>
        <end position="402"/>
    </location>
</feature>
<dbReference type="InterPro" id="IPR011992">
    <property type="entry name" value="EF-hand-dom_pair"/>
</dbReference>
<dbReference type="InterPro" id="IPR036866">
    <property type="entry name" value="RibonucZ/Hydroxyglut_hydro"/>
</dbReference>